<dbReference type="HOGENOM" id="CLU_2048813_0_0_6"/>
<dbReference type="AlphaFoldDB" id="A0A077NPV3"/>
<dbReference type="Proteomes" id="UP000028487">
    <property type="component" value="Unassembled WGS sequence"/>
</dbReference>
<dbReference type="EMBL" id="CBSV010000082">
    <property type="protein sequence ID" value="CDH00569.1"/>
    <property type="molecule type" value="Genomic_DNA"/>
</dbReference>
<name>A0A077NPV3_XENBV</name>
<comment type="caution">
    <text evidence="1">The sequence shown here is derived from an EMBL/GenBank/DDBJ whole genome shotgun (WGS) entry which is preliminary data.</text>
</comment>
<evidence type="ECO:0000313" key="1">
    <source>
        <dbReference type="EMBL" id="CDH00569.1"/>
    </source>
</evidence>
<dbReference type="RefSeq" id="WP_038223486.1">
    <property type="nucleotide sequence ID" value="NZ_CAWLWD010000153.1"/>
</dbReference>
<organism evidence="1">
    <name type="scientific">Xenorhabdus bovienii str. feltiae Moldova</name>
    <dbReference type="NCBI Taxonomy" id="1398200"/>
    <lineage>
        <taxon>Bacteria</taxon>
        <taxon>Pseudomonadati</taxon>
        <taxon>Pseudomonadota</taxon>
        <taxon>Gammaproteobacteria</taxon>
        <taxon>Enterobacterales</taxon>
        <taxon>Morganellaceae</taxon>
        <taxon>Xenorhabdus</taxon>
    </lineage>
</organism>
<accession>A0A077NPV3</accession>
<sequence>MAANITTFPTNKQKIITGQPFSVVVALHGATPHDLLSAQITVTSHSSGVTLIHTFDGKITNGTFYQQLIFQADKSTDDQTITFTANTTGKPSYPVTYHVVDNPDLIPDTCTLRGSTVLSH</sequence>
<gene>
    <name evidence="1" type="ORF">XBFM1_1720002</name>
</gene>
<proteinExistence type="predicted"/>
<reference evidence="1" key="1">
    <citation type="submission" date="2013-07" db="EMBL/GenBank/DDBJ databases">
        <title>Sub-species coevolution in mutualistic symbiosis.</title>
        <authorList>
            <person name="Murfin K."/>
            <person name="Klassen J."/>
            <person name="Lee M."/>
            <person name="Forst S."/>
            <person name="Stock P."/>
            <person name="Goodrich-Blair H."/>
        </authorList>
    </citation>
    <scope>NUCLEOTIDE SEQUENCE [LARGE SCALE GENOMIC DNA]</scope>
    <source>
        <strain evidence="1">Feltiae Moldova</strain>
    </source>
</reference>
<protein>
    <submittedName>
        <fullName evidence="1">Uncharacterized protein</fullName>
    </submittedName>
</protein>